<feature type="region of interest" description="Disordered" evidence="1">
    <location>
        <begin position="1"/>
        <end position="121"/>
    </location>
</feature>
<evidence type="ECO:0008006" key="4">
    <source>
        <dbReference type="Google" id="ProtNLM"/>
    </source>
</evidence>
<feature type="compositionally biased region" description="Acidic residues" evidence="1">
    <location>
        <begin position="245"/>
        <end position="276"/>
    </location>
</feature>
<feature type="region of interest" description="Disordered" evidence="1">
    <location>
        <begin position="243"/>
        <end position="285"/>
    </location>
</feature>
<gene>
    <name evidence="2" type="ORF">L249_3088</name>
</gene>
<feature type="region of interest" description="Disordered" evidence="1">
    <location>
        <begin position="531"/>
        <end position="559"/>
    </location>
</feature>
<feature type="compositionally biased region" description="Polar residues" evidence="1">
    <location>
        <begin position="92"/>
        <end position="102"/>
    </location>
</feature>
<keyword evidence="3" id="KW-1185">Reference proteome</keyword>
<feature type="compositionally biased region" description="Low complexity" evidence="1">
    <location>
        <begin position="531"/>
        <end position="540"/>
    </location>
</feature>
<evidence type="ECO:0000313" key="3">
    <source>
        <dbReference type="Proteomes" id="UP000253664"/>
    </source>
</evidence>
<feature type="compositionally biased region" description="Low complexity" evidence="1">
    <location>
        <begin position="15"/>
        <end position="26"/>
    </location>
</feature>
<feature type="compositionally biased region" description="Polar residues" evidence="1">
    <location>
        <begin position="38"/>
        <end position="56"/>
    </location>
</feature>
<feature type="region of interest" description="Disordered" evidence="1">
    <location>
        <begin position="387"/>
        <end position="408"/>
    </location>
</feature>
<dbReference type="STRING" id="1330021.A0A367LNX3"/>
<accession>A0A367LNX3</accession>
<comment type="caution">
    <text evidence="2">The sequence shown here is derived from an EMBL/GenBank/DDBJ whole genome shotgun (WGS) entry which is preliminary data.</text>
</comment>
<evidence type="ECO:0000256" key="1">
    <source>
        <dbReference type="SAM" id="MobiDB-lite"/>
    </source>
</evidence>
<dbReference type="AlphaFoldDB" id="A0A367LNX3"/>
<organism evidence="2 3">
    <name type="scientific">Ophiocordyceps polyrhachis-furcata BCC 54312</name>
    <dbReference type="NCBI Taxonomy" id="1330021"/>
    <lineage>
        <taxon>Eukaryota</taxon>
        <taxon>Fungi</taxon>
        <taxon>Dikarya</taxon>
        <taxon>Ascomycota</taxon>
        <taxon>Pezizomycotina</taxon>
        <taxon>Sordariomycetes</taxon>
        <taxon>Hypocreomycetidae</taxon>
        <taxon>Hypocreales</taxon>
        <taxon>Ophiocordycipitaceae</taxon>
        <taxon>Ophiocordyceps</taxon>
    </lineage>
</organism>
<dbReference type="EMBL" id="LKCN02000001">
    <property type="protein sequence ID" value="RCI16136.1"/>
    <property type="molecule type" value="Genomic_DNA"/>
</dbReference>
<sequence>MDYVTPPQDTPTDQSSSLDDGRGSSSSDDDHSPRSSLGSMSEAEQTKIEQTLSQRGIAQRSRSPRISEPPPSEADDDFIPTLRGTPRPPFRSPSSVQALQRMTSPPPPPTVGTPPLSGRRGVPAAIISRSGSPRKTPPRFRRATPPLVLLHVTLLPLAVWRWAAVLDRARPSQLSPEAVTLRHAWRQLLHRTGDTVSDRGVLLPHPQADYEVLEERLLEALELPLQRRARILECGHYLGPADELLSVDEGEEGEGEGEEEEEEEGREDDDDDEDDDRKDGGDEAKKTHWCRTCRSDIRYDSLGEGKVFRVNVYASNGLMRAGAWAACWKEMERVDVELEPIVDATLHDELARLADEMLLMTPDDKEQEPAELDSSPRLLDTDETTAAYNHDLPTPPSSPAVPRCRRPVHDDESSSSLLSLLLEALRLVFLDRKNVAIALLSVFVLMLAVTPRFYSSRLTVREEPPALFQAVKEPTLVHGQQHAAMAISSSDSGPEGPTPSRQGVMTSVHVRDPCALCSLSTSTLRLVETVTTTETRTETISLEDDGLESTERSSLSVETSSPTAVKAAEALAALASGFSSPAALESGSSSSALLRSVNGGRFSVDSHHDL</sequence>
<dbReference type="Proteomes" id="UP000253664">
    <property type="component" value="Unassembled WGS sequence"/>
</dbReference>
<evidence type="ECO:0000313" key="2">
    <source>
        <dbReference type="EMBL" id="RCI16136.1"/>
    </source>
</evidence>
<protein>
    <recommendedName>
        <fullName evidence="4">Pathway-specific nitrogen regulator</fullName>
    </recommendedName>
</protein>
<name>A0A367LNX3_9HYPO</name>
<dbReference type="OrthoDB" id="5369448at2759"/>
<reference evidence="2 3" key="1">
    <citation type="journal article" date="2015" name="BMC Genomics">
        <title>Insights from the genome of Ophiocordyceps polyrhachis-furcata to pathogenicity and host specificity in insect fungi.</title>
        <authorList>
            <person name="Wichadakul D."/>
            <person name="Kobmoo N."/>
            <person name="Ingsriswang S."/>
            <person name="Tangphatsornruang S."/>
            <person name="Chantasingh D."/>
            <person name="Luangsa-ard J.J."/>
            <person name="Eurwilaichitr L."/>
        </authorList>
    </citation>
    <scope>NUCLEOTIDE SEQUENCE [LARGE SCALE GENOMIC DNA]</scope>
    <source>
        <strain evidence="2 3">BCC 54312</strain>
    </source>
</reference>
<proteinExistence type="predicted"/>